<feature type="compositionally biased region" description="Pro residues" evidence="2">
    <location>
        <begin position="88"/>
        <end position="104"/>
    </location>
</feature>
<feature type="compositionally biased region" description="Polar residues" evidence="2">
    <location>
        <begin position="74"/>
        <end position="85"/>
    </location>
</feature>
<sequence length="355" mass="36351">MSHPQDPYGPPQDPYQPNQDPATAPVPPWPADPTAPPPLPPTTAQPPVSGAPYPPPPVSGAPYPPPPVSGAPYQPTSGTPYQPTSGAPYPPPGGFTPPPSPDPTYQPGVEAAYPPPPGPAYPPPPGGAYPPGPGYAPGPGYPLGPPMGAKKSSKKPIVIIVVVAVVLALLCCVGGIVALIASANEAAKEAERQFPAPPRVTTAPSGLPSAGPTSSSSSDPADGETFNMKAGETLIINDEDGTLEITVLRFRTSTKGCKSYSPDPDKGLYLIADVTATVKKGNMSINPFYFQWVAEDGTTANGIAGALAGCGDLLDSGVNLREGSKRTGSVTFDVANKNGALEYRHKLETAGSWKP</sequence>
<dbReference type="InterPro" id="IPR029050">
    <property type="entry name" value="Immunoprotect_excell_Ig-like"/>
</dbReference>
<keyword evidence="3" id="KW-0472">Membrane</keyword>
<evidence type="ECO:0008006" key="6">
    <source>
        <dbReference type="Google" id="ProtNLM"/>
    </source>
</evidence>
<keyword evidence="3" id="KW-1133">Transmembrane helix</keyword>
<dbReference type="STRING" id="47853.TK50_05740"/>
<evidence type="ECO:0000313" key="4">
    <source>
        <dbReference type="EMBL" id="SCF44091.1"/>
    </source>
</evidence>
<feature type="region of interest" description="Disordered" evidence="2">
    <location>
        <begin position="192"/>
        <end position="224"/>
    </location>
</feature>
<keyword evidence="5" id="KW-1185">Reference proteome</keyword>
<evidence type="ECO:0000256" key="1">
    <source>
        <dbReference type="ARBA" id="ARBA00022729"/>
    </source>
</evidence>
<reference evidence="5" key="1">
    <citation type="submission" date="2016-06" db="EMBL/GenBank/DDBJ databases">
        <authorList>
            <person name="Varghese N."/>
            <person name="Submissions Spin"/>
        </authorList>
    </citation>
    <scope>NUCLEOTIDE SEQUENCE [LARGE SCALE GENOMIC DNA]</scope>
    <source>
        <strain evidence="5">DSM 43168</strain>
    </source>
</reference>
<gene>
    <name evidence="4" type="ORF">GA0070563_112339</name>
</gene>
<organism evidence="4 5">
    <name type="scientific">Micromonospora carbonacea</name>
    <dbReference type="NCBI Taxonomy" id="47853"/>
    <lineage>
        <taxon>Bacteria</taxon>
        <taxon>Bacillati</taxon>
        <taxon>Actinomycetota</taxon>
        <taxon>Actinomycetes</taxon>
        <taxon>Micromonosporales</taxon>
        <taxon>Micromonosporaceae</taxon>
        <taxon>Micromonospora</taxon>
    </lineage>
</organism>
<dbReference type="EMBL" id="FMCT01000012">
    <property type="protein sequence ID" value="SCF44091.1"/>
    <property type="molecule type" value="Genomic_DNA"/>
</dbReference>
<proteinExistence type="predicted"/>
<dbReference type="Gene3D" id="2.60.40.1240">
    <property type="match status" value="1"/>
</dbReference>
<accession>A0A1C5AGB0</accession>
<keyword evidence="3" id="KW-0812">Transmembrane</keyword>
<feature type="compositionally biased region" description="Pro residues" evidence="2">
    <location>
        <begin position="113"/>
        <end position="126"/>
    </location>
</feature>
<feature type="compositionally biased region" description="Pro residues" evidence="2">
    <location>
        <begin position="52"/>
        <end position="69"/>
    </location>
</feature>
<feature type="region of interest" description="Disordered" evidence="2">
    <location>
        <begin position="1"/>
        <end position="126"/>
    </location>
</feature>
<keyword evidence="1" id="KW-0732">Signal</keyword>
<evidence type="ECO:0000256" key="3">
    <source>
        <dbReference type="SAM" id="Phobius"/>
    </source>
</evidence>
<feature type="transmembrane region" description="Helical" evidence="3">
    <location>
        <begin position="157"/>
        <end position="181"/>
    </location>
</feature>
<feature type="compositionally biased region" description="Pro residues" evidence="2">
    <location>
        <begin position="24"/>
        <end position="44"/>
    </location>
</feature>
<evidence type="ECO:0000313" key="5">
    <source>
        <dbReference type="Proteomes" id="UP000183585"/>
    </source>
</evidence>
<protein>
    <recommendedName>
        <fullName evidence="6">DUF4352 domain-containing protein</fullName>
    </recommendedName>
</protein>
<name>A0A1C5AGB0_9ACTN</name>
<evidence type="ECO:0000256" key="2">
    <source>
        <dbReference type="SAM" id="MobiDB-lite"/>
    </source>
</evidence>
<feature type="compositionally biased region" description="Low complexity" evidence="2">
    <location>
        <begin position="203"/>
        <end position="220"/>
    </location>
</feature>
<dbReference type="AlphaFoldDB" id="A0A1C5AGB0"/>
<dbReference type="Proteomes" id="UP000183585">
    <property type="component" value="Unassembled WGS sequence"/>
</dbReference>